<dbReference type="Pfam" id="PF00072">
    <property type="entry name" value="Response_reg"/>
    <property type="match status" value="1"/>
</dbReference>
<evidence type="ECO:0000256" key="2">
    <source>
        <dbReference type="ARBA" id="ARBA00012438"/>
    </source>
</evidence>
<keyword evidence="6" id="KW-0472">Membrane</keyword>
<evidence type="ECO:0000256" key="1">
    <source>
        <dbReference type="ARBA" id="ARBA00000085"/>
    </source>
</evidence>
<dbReference type="SMART" id="SM00388">
    <property type="entry name" value="HisKA"/>
    <property type="match status" value="1"/>
</dbReference>
<protein>
    <recommendedName>
        <fullName evidence="2">histidine kinase</fullName>
        <ecNumber evidence="2">2.7.13.3</ecNumber>
    </recommendedName>
</protein>
<dbReference type="PROSITE" id="PS50110">
    <property type="entry name" value="RESPONSE_REGULATORY"/>
    <property type="match status" value="1"/>
</dbReference>
<dbReference type="InterPro" id="IPR003594">
    <property type="entry name" value="HATPase_dom"/>
</dbReference>
<dbReference type="CDD" id="cd00082">
    <property type="entry name" value="HisKA"/>
    <property type="match status" value="1"/>
</dbReference>
<dbReference type="SUPFAM" id="SSF52172">
    <property type="entry name" value="CheY-like"/>
    <property type="match status" value="1"/>
</dbReference>
<feature type="coiled-coil region" evidence="5">
    <location>
        <begin position="179"/>
        <end position="216"/>
    </location>
</feature>
<dbReference type="STRING" id="391625.PPSIR1_37179"/>
<dbReference type="InterPro" id="IPR003661">
    <property type="entry name" value="HisK_dim/P_dom"/>
</dbReference>
<organism evidence="9 10">
    <name type="scientific">Plesiocystis pacifica SIR-1</name>
    <dbReference type="NCBI Taxonomy" id="391625"/>
    <lineage>
        <taxon>Bacteria</taxon>
        <taxon>Pseudomonadati</taxon>
        <taxon>Myxococcota</taxon>
        <taxon>Polyangia</taxon>
        <taxon>Nannocystales</taxon>
        <taxon>Nannocystaceae</taxon>
        <taxon>Plesiocystis</taxon>
    </lineage>
</organism>
<dbReference type="SMART" id="SM00387">
    <property type="entry name" value="HATPase_c"/>
    <property type="match status" value="1"/>
</dbReference>
<feature type="domain" description="Response regulatory" evidence="8">
    <location>
        <begin position="449"/>
        <end position="565"/>
    </location>
</feature>
<dbReference type="SMART" id="SM00448">
    <property type="entry name" value="REC"/>
    <property type="match status" value="1"/>
</dbReference>
<dbReference type="Gene3D" id="3.40.50.2300">
    <property type="match status" value="1"/>
</dbReference>
<sequence length="569" mass="59866">MGRDVTRLAHADAQLDAWRALIARRLLSLLAGAGGVLMLVFASTLTPVSLAVGLLSTGALAGVALWQRVPTMVRGALLLLVLAYAGGVSLLVGADVGAGILYLFTGQILAVVLLGWRAGMAYLVFGAGLLGFVAWSRWADVVLVPDVPPPLEPWAMLGGNAASLLILGSITIVSIAFLMGRLRESLAEQTEALNELEQAHATLQQAQEQLVSAGKMELLGQLAGGIAHDMNNALTVVLGEAGLLYDQAPEEAEAITDAVEHASSLTRQLLAMGRREVVQVRPIALASTLERACAMLRRTLPKDITVELSVAEPAAVRADPNQIQQLTLNLGTNAAHAMTEGGVLRVRVDRAGERAVLVFEDTGSGMDELTQARIFEPFFTTKAVGMGTGLGLPSVRGIVESLGGQIECHSALGEGTRFVIELPGIELAEVEGSGASMDDDAALRLDGRRVLVVDDDVRVRAVVTATLAGAGARVTDAGDITTARTLAEQTQEPFELLWTDVVMAGGGGGELVAWFIEHSPSTRVLVCTGYSDDEVLRRDVALGHYTLVNKPFSRGEALRACVDTLAVSA</sequence>
<feature type="transmembrane region" description="Helical" evidence="6">
    <location>
        <begin position="21"/>
        <end position="42"/>
    </location>
</feature>
<dbReference type="GO" id="GO:0000155">
    <property type="term" value="F:phosphorelay sensor kinase activity"/>
    <property type="evidence" value="ECO:0007669"/>
    <property type="project" value="InterPro"/>
</dbReference>
<dbReference type="Pfam" id="PF00512">
    <property type="entry name" value="HisKA"/>
    <property type="match status" value="1"/>
</dbReference>
<accession>A6G0K1</accession>
<keyword evidence="5" id="KW-0175">Coiled coil</keyword>
<dbReference type="Pfam" id="PF02518">
    <property type="entry name" value="HATPase_c"/>
    <property type="match status" value="1"/>
</dbReference>
<evidence type="ECO:0000313" key="10">
    <source>
        <dbReference type="Proteomes" id="UP000005801"/>
    </source>
</evidence>
<dbReference type="SUPFAM" id="SSF47384">
    <property type="entry name" value="Homodimeric domain of signal transducing histidine kinase"/>
    <property type="match status" value="1"/>
</dbReference>
<keyword evidence="3 4" id="KW-0597">Phosphoprotein</keyword>
<gene>
    <name evidence="9" type="ORF">PPSIR1_37179</name>
</gene>
<dbReference type="Gene3D" id="1.10.287.130">
    <property type="match status" value="1"/>
</dbReference>
<dbReference type="SUPFAM" id="SSF55874">
    <property type="entry name" value="ATPase domain of HSP90 chaperone/DNA topoisomerase II/histidine kinase"/>
    <property type="match status" value="1"/>
</dbReference>
<dbReference type="EMBL" id="ABCS01000009">
    <property type="protein sequence ID" value="EDM80647.1"/>
    <property type="molecule type" value="Genomic_DNA"/>
</dbReference>
<dbReference type="InterPro" id="IPR036097">
    <property type="entry name" value="HisK_dim/P_sf"/>
</dbReference>
<keyword evidence="6" id="KW-0812">Transmembrane</keyword>
<keyword evidence="9" id="KW-0418">Kinase</keyword>
<evidence type="ECO:0000259" key="7">
    <source>
        <dbReference type="PROSITE" id="PS50109"/>
    </source>
</evidence>
<feature type="transmembrane region" description="Helical" evidence="6">
    <location>
        <begin position="48"/>
        <end position="66"/>
    </location>
</feature>
<feature type="transmembrane region" description="Helical" evidence="6">
    <location>
        <begin position="121"/>
        <end position="138"/>
    </location>
</feature>
<evidence type="ECO:0000256" key="3">
    <source>
        <dbReference type="ARBA" id="ARBA00022553"/>
    </source>
</evidence>
<proteinExistence type="predicted"/>
<dbReference type="PANTHER" id="PTHR43065">
    <property type="entry name" value="SENSOR HISTIDINE KINASE"/>
    <property type="match status" value="1"/>
</dbReference>
<dbReference type="PRINTS" id="PR00344">
    <property type="entry name" value="BCTRLSENSOR"/>
</dbReference>
<keyword evidence="6" id="KW-1133">Transmembrane helix</keyword>
<dbReference type="InterPro" id="IPR036890">
    <property type="entry name" value="HATPase_C_sf"/>
</dbReference>
<keyword evidence="9" id="KW-0808">Transferase</keyword>
<dbReference type="RefSeq" id="WP_006970250.1">
    <property type="nucleotide sequence ID" value="NZ_ABCS01000009.1"/>
</dbReference>
<dbReference type="AlphaFoldDB" id="A6G0K1"/>
<comment type="catalytic activity">
    <reaction evidence="1">
        <text>ATP + protein L-histidine = ADP + protein N-phospho-L-histidine.</text>
        <dbReference type="EC" id="2.7.13.3"/>
    </reaction>
</comment>
<evidence type="ECO:0000256" key="5">
    <source>
        <dbReference type="SAM" id="Coils"/>
    </source>
</evidence>
<dbReference type="Proteomes" id="UP000005801">
    <property type="component" value="Unassembled WGS sequence"/>
</dbReference>
<dbReference type="CDD" id="cd00156">
    <property type="entry name" value="REC"/>
    <property type="match status" value="1"/>
</dbReference>
<feature type="transmembrane region" description="Helical" evidence="6">
    <location>
        <begin position="158"/>
        <end position="179"/>
    </location>
</feature>
<evidence type="ECO:0000256" key="4">
    <source>
        <dbReference type="PROSITE-ProRule" id="PRU00169"/>
    </source>
</evidence>
<dbReference type="EC" id="2.7.13.3" evidence="2"/>
<evidence type="ECO:0000313" key="9">
    <source>
        <dbReference type="EMBL" id="EDM80647.1"/>
    </source>
</evidence>
<dbReference type="InterPro" id="IPR001789">
    <property type="entry name" value="Sig_transdc_resp-reg_receiver"/>
</dbReference>
<evidence type="ECO:0000256" key="6">
    <source>
        <dbReference type="SAM" id="Phobius"/>
    </source>
</evidence>
<feature type="modified residue" description="4-aspartylphosphate" evidence="4">
    <location>
        <position position="500"/>
    </location>
</feature>
<dbReference type="PROSITE" id="PS50109">
    <property type="entry name" value="HIS_KIN"/>
    <property type="match status" value="1"/>
</dbReference>
<evidence type="ECO:0000259" key="8">
    <source>
        <dbReference type="PROSITE" id="PS50110"/>
    </source>
</evidence>
<dbReference type="InterPro" id="IPR011006">
    <property type="entry name" value="CheY-like_superfamily"/>
</dbReference>
<comment type="caution">
    <text evidence="9">The sequence shown here is derived from an EMBL/GenBank/DDBJ whole genome shotgun (WGS) entry which is preliminary data.</text>
</comment>
<reference evidence="9 10" key="1">
    <citation type="submission" date="2007-06" db="EMBL/GenBank/DDBJ databases">
        <authorList>
            <person name="Shimkets L."/>
            <person name="Ferriera S."/>
            <person name="Johnson J."/>
            <person name="Kravitz S."/>
            <person name="Beeson K."/>
            <person name="Sutton G."/>
            <person name="Rogers Y.-H."/>
            <person name="Friedman R."/>
            <person name="Frazier M."/>
            <person name="Venter J.C."/>
        </authorList>
    </citation>
    <scope>NUCLEOTIDE SEQUENCE [LARGE SCALE GENOMIC DNA]</scope>
    <source>
        <strain evidence="9 10">SIR-1</strain>
    </source>
</reference>
<feature type="transmembrane region" description="Helical" evidence="6">
    <location>
        <begin position="73"/>
        <end position="93"/>
    </location>
</feature>
<dbReference type="Gene3D" id="3.30.565.10">
    <property type="entry name" value="Histidine kinase-like ATPase, C-terminal domain"/>
    <property type="match status" value="1"/>
</dbReference>
<keyword evidence="10" id="KW-1185">Reference proteome</keyword>
<dbReference type="InterPro" id="IPR004358">
    <property type="entry name" value="Sig_transdc_His_kin-like_C"/>
</dbReference>
<feature type="domain" description="Histidine kinase" evidence="7">
    <location>
        <begin position="225"/>
        <end position="426"/>
    </location>
</feature>
<dbReference type="InterPro" id="IPR005467">
    <property type="entry name" value="His_kinase_dom"/>
</dbReference>
<dbReference type="PANTHER" id="PTHR43065:SF42">
    <property type="entry name" value="TWO-COMPONENT SENSOR PPRA"/>
    <property type="match status" value="1"/>
</dbReference>
<name>A6G0K1_9BACT</name>
<dbReference type="eggNOG" id="COG3852">
    <property type="taxonomic scope" value="Bacteria"/>
</dbReference>